<feature type="transmembrane region" description="Helical" evidence="1">
    <location>
        <begin position="89"/>
        <end position="115"/>
    </location>
</feature>
<proteinExistence type="predicted"/>
<evidence type="ECO:0000313" key="2">
    <source>
        <dbReference type="EMBL" id="KAB1157288.1"/>
    </source>
</evidence>
<organism evidence="2 3">
    <name type="scientific">Tenacibaculum aiptasiae</name>
    <dbReference type="NCBI Taxonomy" id="426481"/>
    <lineage>
        <taxon>Bacteria</taxon>
        <taxon>Pseudomonadati</taxon>
        <taxon>Bacteroidota</taxon>
        <taxon>Flavobacteriia</taxon>
        <taxon>Flavobacteriales</taxon>
        <taxon>Flavobacteriaceae</taxon>
        <taxon>Tenacibaculum</taxon>
    </lineage>
</organism>
<dbReference type="OrthoDB" id="1451346at2"/>
<accession>A0A7J5AIP9</accession>
<comment type="caution">
    <text evidence="2">The sequence shown here is derived from an EMBL/GenBank/DDBJ whole genome shotgun (WGS) entry which is preliminary data.</text>
</comment>
<keyword evidence="2" id="KW-0067">ATP-binding</keyword>
<name>A0A7J5AIP9_9FLAO</name>
<dbReference type="GO" id="GO:0005524">
    <property type="term" value="F:ATP binding"/>
    <property type="evidence" value="ECO:0007669"/>
    <property type="project" value="UniProtKB-KW"/>
</dbReference>
<evidence type="ECO:0000256" key="1">
    <source>
        <dbReference type="SAM" id="Phobius"/>
    </source>
</evidence>
<keyword evidence="1" id="KW-0472">Membrane</keyword>
<protein>
    <submittedName>
        <fullName evidence="2">ABC transporter ATP-binding protein</fullName>
    </submittedName>
</protein>
<reference evidence="2 3" key="1">
    <citation type="submission" date="2019-09" db="EMBL/GenBank/DDBJ databases">
        <authorList>
            <person name="Cao W.R."/>
        </authorList>
    </citation>
    <scope>NUCLEOTIDE SEQUENCE [LARGE SCALE GENOMIC DNA]</scope>
    <source>
        <strain evidence="3">a4</strain>
    </source>
</reference>
<keyword evidence="2" id="KW-0547">Nucleotide-binding</keyword>
<keyword evidence="1" id="KW-1133">Transmembrane helix</keyword>
<keyword evidence="3" id="KW-1185">Reference proteome</keyword>
<dbReference type="AlphaFoldDB" id="A0A7J5AIP9"/>
<sequence>MDDKLYNQVFLKPRFQIEFEMNSQALLGEIKKNLSEVSRYRTKLVDNHLVIDVPDKENHFWSPQLHIEIEDVTDLTSKVKGLFGPKPQVWTLFMFLHFFVATAFLIFGIIAYSNWSLNKSSILPIVMLVVLPIVWVLLYFVGSIGKATGKKQMDELKDFTKKLLKEVKG</sequence>
<dbReference type="RefSeq" id="WP_150899957.1">
    <property type="nucleotide sequence ID" value="NZ_WAAU01000014.1"/>
</dbReference>
<dbReference type="EMBL" id="WAAU01000014">
    <property type="protein sequence ID" value="KAB1157288.1"/>
    <property type="molecule type" value="Genomic_DNA"/>
</dbReference>
<gene>
    <name evidence="2" type="ORF">F7018_10165</name>
</gene>
<keyword evidence="1" id="KW-0812">Transmembrane</keyword>
<feature type="transmembrane region" description="Helical" evidence="1">
    <location>
        <begin position="121"/>
        <end position="141"/>
    </location>
</feature>
<evidence type="ECO:0000313" key="3">
    <source>
        <dbReference type="Proteomes" id="UP000467305"/>
    </source>
</evidence>
<dbReference type="Proteomes" id="UP000467305">
    <property type="component" value="Unassembled WGS sequence"/>
</dbReference>